<dbReference type="RefSeq" id="WP_271180160.1">
    <property type="nucleotide sequence ID" value="NZ_BSFH01000093.1"/>
</dbReference>
<accession>A0AAD3RVD7</accession>
<evidence type="ECO:0000313" key="1">
    <source>
        <dbReference type="EMBL" id="GLK65609.1"/>
    </source>
</evidence>
<dbReference type="EMBL" id="BSFH01000093">
    <property type="protein sequence ID" value="GLK65609.1"/>
    <property type="molecule type" value="Genomic_DNA"/>
</dbReference>
<proteinExistence type="predicted"/>
<name>A0AAD3RVD7_9RHOB</name>
<sequence length="84" mass="8481">MSDRTEKAEVSVADGSFGDADSLFSGDGQILGAEAGYKKGKLRAEAGAKLGLGVGLGAKVGGGLTGLDKVWARIKGGWNALWGK</sequence>
<reference evidence="1" key="1">
    <citation type="journal article" date="2014" name="Int. J. Syst. Evol. Microbiol.">
        <title>Complete genome sequence of Corynebacterium casei LMG S-19264T (=DSM 44701T), isolated from a smear-ripened cheese.</title>
        <authorList>
            <consortium name="US DOE Joint Genome Institute (JGI-PGF)"/>
            <person name="Walter F."/>
            <person name="Albersmeier A."/>
            <person name="Kalinowski J."/>
            <person name="Ruckert C."/>
        </authorList>
    </citation>
    <scope>NUCLEOTIDE SEQUENCE</scope>
    <source>
        <strain evidence="1">VKM B-2222</strain>
    </source>
</reference>
<evidence type="ECO:0000313" key="2">
    <source>
        <dbReference type="Proteomes" id="UP001143349"/>
    </source>
</evidence>
<reference evidence="1" key="2">
    <citation type="submission" date="2023-01" db="EMBL/GenBank/DDBJ databases">
        <authorList>
            <person name="Sun Q."/>
            <person name="Evtushenko L."/>
        </authorList>
    </citation>
    <scope>NUCLEOTIDE SEQUENCE</scope>
    <source>
        <strain evidence="1">VKM B-2222</strain>
    </source>
</reference>
<protein>
    <submittedName>
        <fullName evidence="1">Uncharacterized protein</fullName>
    </submittedName>
</protein>
<dbReference type="Proteomes" id="UP001143349">
    <property type="component" value="Unassembled WGS sequence"/>
</dbReference>
<gene>
    <name evidence="1" type="ORF">GCM10017635_30860</name>
</gene>
<dbReference type="AlphaFoldDB" id="A0AAD3RVD7"/>
<keyword evidence="2" id="KW-1185">Reference proteome</keyword>
<comment type="caution">
    <text evidence="1">The sequence shown here is derived from an EMBL/GenBank/DDBJ whole genome shotgun (WGS) entry which is preliminary data.</text>
</comment>
<organism evidence="1 2">
    <name type="scientific">Paracoccus kondratievae</name>
    <dbReference type="NCBI Taxonomy" id="135740"/>
    <lineage>
        <taxon>Bacteria</taxon>
        <taxon>Pseudomonadati</taxon>
        <taxon>Pseudomonadota</taxon>
        <taxon>Alphaproteobacteria</taxon>
        <taxon>Rhodobacterales</taxon>
        <taxon>Paracoccaceae</taxon>
        <taxon>Paracoccus</taxon>
    </lineage>
</organism>